<protein>
    <submittedName>
        <fullName evidence="1">Uncharacterized protein</fullName>
    </submittedName>
</protein>
<keyword evidence="2" id="KW-1185">Reference proteome</keyword>
<sequence>MEFSVFKIRRILEFLVKNTIKFSIFFICKRNFLNKILESICVGSQLTINWIQSNFCFINEILTNDNSRKKLPSLICLKLPKERISNLLDKNQSTLLVIKIFDWPILFQN</sequence>
<reference evidence="1 2" key="1">
    <citation type="journal article" date="2018" name="J. Allergy Clin. Immunol.">
        <title>High-quality assembly of Dermatophagoides pteronyssinus genome and transcriptome reveals a wide range of novel allergens.</title>
        <authorList>
            <person name="Liu X.Y."/>
            <person name="Yang K.Y."/>
            <person name="Wang M.Q."/>
            <person name="Kwok J.S."/>
            <person name="Zeng X."/>
            <person name="Yang Z."/>
            <person name="Xiao X.J."/>
            <person name="Lau C.P."/>
            <person name="Li Y."/>
            <person name="Huang Z.M."/>
            <person name="Ba J.G."/>
            <person name="Yim A.K."/>
            <person name="Ouyang C.Y."/>
            <person name="Ngai S.M."/>
            <person name="Chan T.F."/>
            <person name="Leung E.L."/>
            <person name="Liu L."/>
            <person name="Liu Z.G."/>
            <person name="Tsui S.K."/>
        </authorList>
    </citation>
    <scope>NUCLEOTIDE SEQUENCE [LARGE SCALE GENOMIC DNA]</scope>
    <source>
        <strain evidence="1">Derp</strain>
    </source>
</reference>
<evidence type="ECO:0000313" key="1">
    <source>
        <dbReference type="EMBL" id="KAH9422853.1"/>
    </source>
</evidence>
<dbReference type="Proteomes" id="UP000887458">
    <property type="component" value="Unassembled WGS sequence"/>
</dbReference>
<dbReference type="EMBL" id="NJHN03000035">
    <property type="protein sequence ID" value="KAH9422853.1"/>
    <property type="molecule type" value="Genomic_DNA"/>
</dbReference>
<proteinExistence type="predicted"/>
<gene>
    <name evidence="1" type="ORF">DERP_008116</name>
</gene>
<organism evidence="1 2">
    <name type="scientific">Dermatophagoides pteronyssinus</name>
    <name type="common">European house dust mite</name>
    <dbReference type="NCBI Taxonomy" id="6956"/>
    <lineage>
        <taxon>Eukaryota</taxon>
        <taxon>Metazoa</taxon>
        <taxon>Ecdysozoa</taxon>
        <taxon>Arthropoda</taxon>
        <taxon>Chelicerata</taxon>
        <taxon>Arachnida</taxon>
        <taxon>Acari</taxon>
        <taxon>Acariformes</taxon>
        <taxon>Sarcoptiformes</taxon>
        <taxon>Astigmata</taxon>
        <taxon>Psoroptidia</taxon>
        <taxon>Analgoidea</taxon>
        <taxon>Pyroglyphidae</taxon>
        <taxon>Dermatophagoidinae</taxon>
        <taxon>Dermatophagoides</taxon>
    </lineage>
</organism>
<reference evidence="1 2" key="2">
    <citation type="journal article" date="2022" name="Mol. Biol. Evol.">
        <title>Comparative Genomics Reveals Insights into the Divergent Evolution of Astigmatic Mites and Household Pest Adaptations.</title>
        <authorList>
            <person name="Xiong Q."/>
            <person name="Wan A.T."/>
            <person name="Liu X."/>
            <person name="Fung C.S."/>
            <person name="Xiao X."/>
            <person name="Malainual N."/>
            <person name="Hou J."/>
            <person name="Wang L."/>
            <person name="Wang M."/>
            <person name="Yang K.Y."/>
            <person name="Cui Y."/>
            <person name="Leung E.L."/>
            <person name="Nong W."/>
            <person name="Shin S.K."/>
            <person name="Au S.W."/>
            <person name="Jeong K.Y."/>
            <person name="Chew F.T."/>
            <person name="Hui J.H."/>
            <person name="Leung T.F."/>
            <person name="Tungtrongchitr A."/>
            <person name="Zhong N."/>
            <person name="Liu Z."/>
            <person name="Tsui S.K."/>
        </authorList>
    </citation>
    <scope>NUCLEOTIDE SEQUENCE [LARGE SCALE GENOMIC DNA]</scope>
    <source>
        <strain evidence="1">Derp</strain>
    </source>
</reference>
<evidence type="ECO:0000313" key="2">
    <source>
        <dbReference type="Proteomes" id="UP000887458"/>
    </source>
</evidence>
<accession>A0ABQ8JK85</accession>
<name>A0ABQ8JK85_DERPT</name>
<comment type="caution">
    <text evidence="1">The sequence shown here is derived from an EMBL/GenBank/DDBJ whole genome shotgun (WGS) entry which is preliminary data.</text>
</comment>